<feature type="transmembrane region" description="Helical" evidence="1">
    <location>
        <begin position="44"/>
        <end position="63"/>
    </location>
</feature>
<dbReference type="Proteomes" id="UP000292639">
    <property type="component" value="Unassembled WGS sequence"/>
</dbReference>
<dbReference type="EMBL" id="QJUP01000001">
    <property type="protein sequence ID" value="TBU99947.1"/>
    <property type="molecule type" value="Genomic_DNA"/>
</dbReference>
<comment type="caution">
    <text evidence="2">The sequence shown here is derived from an EMBL/GenBank/DDBJ whole genome shotgun (WGS) entry which is preliminary data.</text>
</comment>
<evidence type="ECO:0000313" key="3">
    <source>
        <dbReference type="Proteomes" id="UP000292639"/>
    </source>
</evidence>
<keyword evidence="1" id="KW-0472">Membrane</keyword>
<name>A0A4Q9RFG8_9GAMM</name>
<dbReference type="RefSeq" id="WP_131183040.1">
    <property type="nucleotide sequence ID" value="NZ_QJUO01000002.1"/>
</dbReference>
<dbReference type="Pfam" id="PF14559">
    <property type="entry name" value="TPR_19"/>
    <property type="match status" value="1"/>
</dbReference>
<keyword evidence="1" id="KW-0812">Transmembrane</keyword>
<organism evidence="2 3">
    <name type="scientific">Stutzerimonas kirkiae</name>
    <dbReference type="NCBI Taxonomy" id="2211392"/>
    <lineage>
        <taxon>Bacteria</taxon>
        <taxon>Pseudomonadati</taxon>
        <taxon>Pseudomonadota</taxon>
        <taxon>Gammaproteobacteria</taxon>
        <taxon>Pseudomonadales</taxon>
        <taxon>Pseudomonadaceae</taxon>
        <taxon>Stutzerimonas</taxon>
    </lineage>
</organism>
<keyword evidence="1" id="KW-1133">Transmembrane helix</keyword>
<dbReference type="InterPro" id="IPR011990">
    <property type="entry name" value="TPR-like_helical_dom_sf"/>
</dbReference>
<dbReference type="OrthoDB" id="5406098at2"/>
<reference evidence="2 3" key="1">
    <citation type="submission" date="2018-06" db="EMBL/GenBank/DDBJ databases">
        <title>Three novel Pseudomonas species isolated from symptomatic oak.</title>
        <authorList>
            <person name="Bueno-Gonzalez V."/>
            <person name="Brady C."/>
        </authorList>
    </citation>
    <scope>NUCLEOTIDE SEQUENCE [LARGE SCALE GENOMIC DNA]</scope>
    <source>
        <strain evidence="2 3">P17C</strain>
    </source>
</reference>
<sequence>MSLVNDMLRDLEARRAAPSERERLLDMQAVDERRLARRMRWQRGALVGALLVVVALLLALLYWRQSGAPAVPDVEAPLAEVPAVASEPALLALVEVLPQNDGRRFVLQLLLDGSPSYRRTDQQGLVDLLLEGVQLRGEMRSGRIEKDGQSLAWRVEQQGGQVRVQFAGLGERLQLHDRLEASADRWQLWLEVPLELQREGLPEVAGIELPEAEPATLVDAQWPDWVTRTAPAVDVTSRQAGGEPVAAAQPSVQLAPAVRGPTSVSITSHTPEPLSQARQWLADGEYGRAIAALQALHEKQPGNVQVVRWLARAYLAAGEHARLLEWLPAQLHQHPQDAELRLSLARGQLLVGDSNAALASLKQNPPELAREPSYHALLAALYQQVEDWQGSAATYQALVALRPGQATWQLGLAIALEQLERPAEAGRHYRLALLGQGLDEDSRRFANERAGALGGRP</sequence>
<gene>
    <name evidence="2" type="ORF">DNJ96_01235</name>
</gene>
<accession>A0A4Q9RFG8</accession>
<dbReference type="AlphaFoldDB" id="A0A4Q9RFG8"/>
<evidence type="ECO:0000313" key="2">
    <source>
        <dbReference type="EMBL" id="TBU99947.1"/>
    </source>
</evidence>
<dbReference type="Gene3D" id="1.25.40.10">
    <property type="entry name" value="Tetratricopeptide repeat domain"/>
    <property type="match status" value="2"/>
</dbReference>
<proteinExistence type="predicted"/>
<evidence type="ECO:0000256" key="1">
    <source>
        <dbReference type="SAM" id="Phobius"/>
    </source>
</evidence>
<keyword evidence="3" id="KW-1185">Reference proteome</keyword>
<protein>
    <submittedName>
        <fullName evidence="2">Uncharacterized protein</fullName>
    </submittedName>
</protein>
<dbReference type="SUPFAM" id="SSF48452">
    <property type="entry name" value="TPR-like"/>
    <property type="match status" value="1"/>
</dbReference>